<keyword evidence="7 9" id="KW-0456">Lyase</keyword>
<evidence type="ECO:0000256" key="6">
    <source>
        <dbReference type="ARBA" id="ARBA00022833"/>
    </source>
</evidence>
<accession>A0A1R2BTD8</accession>
<evidence type="ECO:0000256" key="3">
    <source>
        <dbReference type="ARBA" id="ARBA00010718"/>
    </source>
</evidence>
<reference evidence="11 12" key="1">
    <citation type="submission" date="2016-11" db="EMBL/GenBank/DDBJ databases">
        <title>The macronuclear genome of Stentor coeruleus: a giant cell with tiny introns.</title>
        <authorList>
            <person name="Slabodnick M."/>
            <person name="Ruby J.G."/>
            <person name="Reiff S.B."/>
            <person name="Swart E.C."/>
            <person name="Gosai S."/>
            <person name="Prabakaran S."/>
            <person name="Witkowska E."/>
            <person name="Larue G.E."/>
            <person name="Fisher S."/>
            <person name="Freeman R.M."/>
            <person name="Gunawardena J."/>
            <person name="Chu W."/>
            <person name="Stover N.A."/>
            <person name="Gregory B.D."/>
            <person name="Nowacki M."/>
            <person name="Derisi J."/>
            <person name="Roy S.W."/>
            <person name="Marshall W.F."/>
            <person name="Sood P."/>
        </authorList>
    </citation>
    <scope>NUCLEOTIDE SEQUENCE [LARGE SCALE GENOMIC DNA]</scope>
    <source>
        <strain evidence="11">WM001</strain>
    </source>
</reference>
<dbReference type="InterPro" id="IPR041891">
    <property type="entry name" value="Alpha_CA_prokaryot-like"/>
</dbReference>
<name>A0A1R2BTD8_9CILI</name>
<dbReference type="GO" id="GO:0004089">
    <property type="term" value="F:carbonate dehydratase activity"/>
    <property type="evidence" value="ECO:0007669"/>
    <property type="project" value="UniProtKB-UniRule"/>
</dbReference>
<dbReference type="GO" id="GO:0008270">
    <property type="term" value="F:zinc ion binding"/>
    <property type="evidence" value="ECO:0007669"/>
    <property type="project" value="UniProtKB-UniRule"/>
</dbReference>
<comment type="cofactor">
    <cofactor evidence="1 9">
        <name>Zn(2+)</name>
        <dbReference type="ChEBI" id="CHEBI:29105"/>
    </cofactor>
</comment>
<evidence type="ECO:0000256" key="1">
    <source>
        <dbReference type="ARBA" id="ARBA00001947"/>
    </source>
</evidence>
<evidence type="ECO:0000256" key="8">
    <source>
        <dbReference type="ARBA" id="ARBA00048348"/>
    </source>
</evidence>
<dbReference type="AlphaFoldDB" id="A0A1R2BTD8"/>
<feature type="domain" description="Alpha-carbonic anhydrase" evidence="10">
    <location>
        <begin position="60"/>
        <end position="291"/>
    </location>
</feature>
<protein>
    <recommendedName>
        <fullName evidence="4 9">Carbonic anhydrase</fullName>
        <ecNumber evidence="4 9">4.2.1.1</ecNumber>
    </recommendedName>
</protein>
<evidence type="ECO:0000256" key="5">
    <source>
        <dbReference type="ARBA" id="ARBA00022723"/>
    </source>
</evidence>
<dbReference type="SUPFAM" id="SSF51069">
    <property type="entry name" value="Carbonic anhydrase"/>
    <property type="match status" value="1"/>
</dbReference>
<sequence length="297" mass="34353">MALSLAVLKRFPSRMTKIYKSAAILSSKYFKDVADMERVSRLLESISSLQGPSVEFMAENKWDYTKKGTDWSDLCPFGPTQSPVKINSEDSYPASQCFIEKYYPLDLHYSPITTRGRFTKRVYILHGDYGQMHVFPPREKTPRIFDSVQFHFHAPSEHVVDSQSYDLELHLVHKDLKKGTVNAVLGILFKNTGKFNPFIQLSIDSLEKPVEIDIGSLLEKEPQFYFYHGSLTTPPCSENVLWFLMTKPLEMDEKQLKFFTSRWSENKGFAEGKGNNRDVQPLYNRPVLHFDDQDCMH</sequence>
<dbReference type="Proteomes" id="UP000187209">
    <property type="component" value="Unassembled WGS sequence"/>
</dbReference>
<comment type="catalytic activity">
    <reaction evidence="8 9">
        <text>hydrogencarbonate + H(+) = CO2 + H2O</text>
        <dbReference type="Rhea" id="RHEA:10748"/>
        <dbReference type="ChEBI" id="CHEBI:15377"/>
        <dbReference type="ChEBI" id="CHEBI:15378"/>
        <dbReference type="ChEBI" id="CHEBI:16526"/>
        <dbReference type="ChEBI" id="CHEBI:17544"/>
        <dbReference type="EC" id="4.2.1.1"/>
    </reaction>
</comment>
<evidence type="ECO:0000256" key="4">
    <source>
        <dbReference type="ARBA" id="ARBA00012925"/>
    </source>
</evidence>
<dbReference type="PROSITE" id="PS51144">
    <property type="entry name" value="ALPHA_CA_2"/>
    <property type="match status" value="1"/>
</dbReference>
<dbReference type="Gene3D" id="3.10.200.10">
    <property type="entry name" value="Alpha carbonic anhydrase"/>
    <property type="match status" value="1"/>
</dbReference>
<dbReference type="InterPro" id="IPR023561">
    <property type="entry name" value="Carbonic_anhydrase_a-class"/>
</dbReference>
<dbReference type="CDD" id="cd03124">
    <property type="entry name" value="alpha_CA_prokaryotic_like"/>
    <property type="match status" value="1"/>
</dbReference>
<comment type="similarity">
    <text evidence="3 9">Belongs to the alpha-carbonic anhydrase family.</text>
</comment>
<dbReference type="OrthoDB" id="5986706at2759"/>
<evidence type="ECO:0000256" key="2">
    <source>
        <dbReference type="ARBA" id="ARBA00002904"/>
    </source>
</evidence>
<evidence type="ECO:0000313" key="11">
    <source>
        <dbReference type="EMBL" id="OMJ80014.1"/>
    </source>
</evidence>
<dbReference type="EMBL" id="MPUH01000443">
    <property type="protein sequence ID" value="OMJ80014.1"/>
    <property type="molecule type" value="Genomic_DNA"/>
</dbReference>
<proteinExistence type="inferred from homology"/>
<dbReference type="SMART" id="SM01057">
    <property type="entry name" value="Carb_anhydrase"/>
    <property type="match status" value="1"/>
</dbReference>
<dbReference type="PROSITE" id="PS00162">
    <property type="entry name" value="ALPHA_CA_1"/>
    <property type="match status" value="1"/>
</dbReference>
<evidence type="ECO:0000259" key="10">
    <source>
        <dbReference type="PROSITE" id="PS51144"/>
    </source>
</evidence>
<dbReference type="PANTHER" id="PTHR18952">
    <property type="entry name" value="CARBONIC ANHYDRASE"/>
    <property type="match status" value="1"/>
</dbReference>
<dbReference type="InterPro" id="IPR001148">
    <property type="entry name" value="CA_dom"/>
</dbReference>
<keyword evidence="6 9" id="KW-0862">Zinc</keyword>
<comment type="function">
    <text evidence="2 9">Reversible hydration of carbon dioxide.</text>
</comment>
<dbReference type="Pfam" id="PF00194">
    <property type="entry name" value="Carb_anhydrase"/>
    <property type="match status" value="1"/>
</dbReference>
<gene>
    <name evidence="11" type="ORF">SteCoe_19837</name>
</gene>
<dbReference type="PANTHER" id="PTHR18952:SF265">
    <property type="entry name" value="CARBONIC ANHYDRASE"/>
    <property type="match status" value="1"/>
</dbReference>
<dbReference type="InterPro" id="IPR018338">
    <property type="entry name" value="Carbonic_anhydrase_a-class_CS"/>
</dbReference>
<keyword evidence="12" id="KW-1185">Reference proteome</keyword>
<organism evidence="11 12">
    <name type="scientific">Stentor coeruleus</name>
    <dbReference type="NCBI Taxonomy" id="5963"/>
    <lineage>
        <taxon>Eukaryota</taxon>
        <taxon>Sar</taxon>
        <taxon>Alveolata</taxon>
        <taxon>Ciliophora</taxon>
        <taxon>Postciliodesmatophora</taxon>
        <taxon>Heterotrichea</taxon>
        <taxon>Heterotrichida</taxon>
        <taxon>Stentoridae</taxon>
        <taxon>Stentor</taxon>
    </lineage>
</organism>
<comment type="caution">
    <text evidence="11">The sequence shown here is derived from an EMBL/GenBank/DDBJ whole genome shotgun (WGS) entry which is preliminary data.</text>
</comment>
<dbReference type="InterPro" id="IPR036398">
    <property type="entry name" value="CA_dom_sf"/>
</dbReference>
<dbReference type="EC" id="4.2.1.1" evidence="4 9"/>
<evidence type="ECO:0000256" key="7">
    <source>
        <dbReference type="ARBA" id="ARBA00023239"/>
    </source>
</evidence>
<evidence type="ECO:0000256" key="9">
    <source>
        <dbReference type="RuleBase" id="RU367011"/>
    </source>
</evidence>
<keyword evidence="5 9" id="KW-0479">Metal-binding</keyword>
<evidence type="ECO:0000313" key="12">
    <source>
        <dbReference type="Proteomes" id="UP000187209"/>
    </source>
</evidence>